<dbReference type="KEGG" id="ahb:bsdtb5_21880"/>
<dbReference type="Proteomes" id="UP000595897">
    <property type="component" value="Chromosome"/>
</dbReference>
<evidence type="ECO:0000313" key="2">
    <source>
        <dbReference type="EMBL" id="BCN30893.1"/>
    </source>
</evidence>
<feature type="domain" description="N-acetyltransferase" evidence="1">
    <location>
        <begin position="1"/>
        <end position="151"/>
    </location>
</feature>
<keyword evidence="3" id="KW-1185">Reference proteome</keyword>
<gene>
    <name evidence="2" type="ORF">bsdtb5_21880</name>
</gene>
<accession>A0A7R7IEA0</accession>
<protein>
    <recommendedName>
        <fullName evidence="1">N-acetyltransferase domain-containing protein</fullName>
    </recommendedName>
</protein>
<organism evidence="2 3">
    <name type="scientific">Anaeromicropila herbilytica</name>
    <dbReference type="NCBI Taxonomy" id="2785025"/>
    <lineage>
        <taxon>Bacteria</taxon>
        <taxon>Bacillati</taxon>
        <taxon>Bacillota</taxon>
        <taxon>Clostridia</taxon>
        <taxon>Lachnospirales</taxon>
        <taxon>Lachnospiraceae</taxon>
        <taxon>Anaeromicropila</taxon>
    </lineage>
</organism>
<dbReference type="CDD" id="cd04301">
    <property type="entry name" value="NAT_SF"/>
    <property type="match status" value="1"/>
</dbReference>
<dbReference type="EMBL" id="AP024169">
    <property type="protein sequence ID" value="BCN30893.1"/>
    <property type="molecule type" value="Genomic_DNA"/>
</dbReference>
<dbReference type="InterPro" id="IPR016181">
    <property type="entry name" value="Acyl_CoA_acyltransferase"/>
</dbReference>
<proteinExistence type="predicted"/>
<dbReference type="PROSITE" id="PS51186">
    <property type="entry name" value="GNAT"/>
    <property type="match status" value="1"/>
</dbReference>
<sequence>MNLKYIKAKKEDAELLIRLYNESFYDDYIRYGECPAYGRSKERMEESIALYPKLIIYYDDIPVGVISLVNKDNGEYYLGCLCVIPEYQGKGIGTQAVKYIFDSYSDWRKIRLITPIDKQENVSFYTQKCGFTIEGTEMDGNVKVVRFIKER</sequence>
<dbReference type="AlphaFoldDB" id="A0A7R7IEA0"/>
<dbReference type="Pfam" id="PF00583">
    <property type="entry name" value="Acetyltransf_1"/>
    <property type="match status" value="1"/>
</dbReference>
<evidence type="ECO:0000313" key="3">
    <source>
        <dbReference type="Proteomes" id="UP000595897"/>
    </source>
</evidence>
<reference evidence="2 3" key="1">
    <citation type="submission" date="2020-11" db="EMBL/GenBank/DDBJ databases">
        <title>Draft genome sequencing of a Lachnospiraceae strain isolated from anoxic soil subjected to BSD treatment.</title>
        <authorList>
            <person name="Uek A."/>
            <person name="Tonouchi A."/>
        </authorList>
    </citation>
    <scope>NUCLEOTIDE SEQUENCE [LARGE SCALE GENOMIC DNA]</scope>
    <source>
        <strain evidence="2 3">TB5</strain>
    </source>
</reference>
<dbReference type="GO" id="GO:0016747">
    <property type="term" value="F:acyltransferase activity, transferring groups other than amino-acyl groups"/>
    <property type="evidence" value="ECO:0007669"/>
    <property type="project" value="InterPro"/>
</dbReference>
<dbReference type="InterPro" id="IPR000182">
    <property type="entry name" value="GNAT_dom"/>
</dbReference>
<evidence type="ECO:0000259" key="1">
    <source>
        <dbReference type="PROSITE" id="PS51186"/>
    </source>
</evidence>
<dbReference type="SUPFAM" id="SSF55729">
    <property type="entry name" value="Acyl-CoA N-acyltransferases (Nat)"/>
    <property type="match status" value="1"/>
</dbReference>
<dbReference type="Gene3D" id="3.40.630.30">
    <property type="match status" value="1"/>
</dbReference>
<dbReference type="RefSeq" id="WP_271712051.1">
    <property type="nucleotide sequence ID" value="NZ_AP024169.1"/>
</dbReference>
<name>A0A7R7IEA0_9FIRM</name>